<reference evidence="1" key="1">
    <citation type="submission" date="2024-04" db="EMBL/GenBank/DDBJ databases">
        <authorList>
            <consortium name="Molecular Ecology Group"/>
        </authorList>
    </citation>
    <scope>NUCLEOTIDE SEQUENCE</scope>
</reference>
<accession>A0AAV2NJ94</accession>
<protein>
    <submittedName>
        <fullName evidence="1">Uncharacterized protein</fullName>
    </submittedName>
</protein>
<dbReference type="AlphaFoldDB" id="A0AAV2NJ94"/>
<keyword evidence="2" id="KW-1185">Reference proteome</keyword>
<evidence type="ECO:0000313" key="1">
    <source>
        <dbReference type="EMBL" id="CAL1680214.1"/>
    </source>
</evidence>
<sequence length="144" mass="15784">MMTTMVFLSPGNAWFGRGGKRGHGRVDSLSFSFLSGITLFSQSSPRPSLPTNGFIPSRHSTHRQVAGATLIGPWQSPESAALLRGSERGRESEKASSFRGPFCFGAASFRSYRRRGNYSPESLGIVCKRSQPFESSPNFIVEFT</sequence>
<organism evidence="1 2">
    <name type="scientific">Lasius platythorax</name>
    <dbReference type="NCBI Taxonomy" id="488582"/>
    <lineage>
        <taxon>Eukaryota</taxon>
        <taxon>Metazoa</taxon>
        <taxon>Ecdysozoa</taxon>
        <taxon>Arthropoda</taxon>
        <taxon>Hexapoda</taxon>
        <taxon>Insecta</taxon>
        <taxon>Pterygota</taxon>
        <taxon>Neoptera</taxon>
        <taxon>Endopterygota</taxon>
        <taxon>Hymenoptera</taxon>
        <taxon>Apocrita</taxon>
        <taxon>Aculeata</taxon>
        <taxon>Formicoidea</taxon>
        <taxon>Formicidae</taxon>
        <taxon>Formicinae</taxon>
        <taxon>Lasius</taxon>
        <taxon>Lasius</taxon>
    </lineage>
</organism>
<evidence type="ECO:0000313" key="2">
    <source>
        <dbReference type="Proteomes" id="UP001497644"/>
    </source>
</evidence>
<proteinExistence type="predicted"/>
<name>A0AAV2NJ94_9HYME</name>
<dbReference type="EMBL" id="OZ034825">
    <property type="protein sequence ID" value="CAL1680214.1"/>
    <property type="molecule type" value="Genomic_DNA"/>
</dbReference>
<gene>
    <name evidence="1" type="ORF">LPLAT_LOCUS6277</name>
</gene>
<dbReference type="Proteomes" id="UP001497644">
    <property type="component" value="Chromosome 2"/>
</dbReference>